<organism evidence="2 3">
    <name type="scientific">candidate division WWE3 bacterium GW2011_GWE1_41_27</name>
    <dbReference type="NCBI Taxonomy" id="1619131"/>
    <lineage>
        <taxon>Bacteria</taxon>
        <taxon>Katanobacteria</taxon>
    </lineage>
</organism>
<sequence length="185" mass="20524">MAKLADAQSSEGCIARCVGSSPTSGTSNWFNKKMKNIKTALVIALAFGALFISFYNFFYLRGLENRLQGIEKNLNGSVSETVDDVTPVETPVALETFVGTLKKEAIPAELDLGDYWYWLYFDEPYLLEENARGIPMDVDKLQVNPPAREVEGMDVFDGQHVEIKGNLTWGYAESTVIGAEEIVIK</sequence>
<keyword evidence="1" id="KW-0472">Membrane</keyword>
<keyword evidence="1" id="KW-0812">Transmembrane</keyword>
<proteinExistence type="predicted"/>
<name>A0A0G0YBM7_UNCKA</name>
<evidence type="ECO:0000313" key="2">
    <source>
        <dbReference type="EMBL" id="KKS07016.1"/>
    </source>
</evidence>
<protein>
    <submittedName>
        <fullName evidence="2">Uncharacterized protein</fullName>
    </submittedName>
</protein>
<evidence type="ECO:0000313" key="3">
    <source>
        <dbReference type="Proteomes" id="UP000034544"/>
    </source>
</evidence>
<dbReference type="AlphaFoldDB" id="A0A0G0YBM7"/>
<gene>
    <name evidence="2" type="ORF">UU59_C0015G0014</name>
</gene>
<dbReference type="EMBL" id="LCBF01000015">
    <property type="protein sequence ID" value="KKS07016.1"/>
    <property type="molecule type" value="Genomic_DNA"/>
</dbReference>
<keyword evidence="1" id="KW-1133">Transmembrane helix</keyword>
<evidence type="ECO:0000256" key="1">
    <source>
        <dbReference type="SAM" id="Phobius"/>
    </source>
</evidence>
<comment type="caution">
    <text evidence="2">The sequence shown here is derived from an EMBL/GenBank/DDBJ whole genome shotgun (WGS) entry which is preliminary data.</text>
</comment>
<reference evidence="2 3" key="1">
    <citation type="journal article" date="2015" name="Nature">
        <title>rRNA introns, odd ribosomes, and small enigmatic genomes across a large radiation of phyla.</title>
        <authorList>
            <person name="Brown C.T."/>
            <person name="Hug L.A."/>
            <person name="Thomas B.C."/>
            <person name="Sharon I."/>
            <person name="Castelle C.J."/>
            <person name="Singh A."/>
            <person name="Wilkins M.J."/>
            <person name="Williams K.H."/>
            <person name="Banfield J.F."/>
        </authorList>
    </citation>
    <scope>NUCLEOTIDE SEQUENCE [LARGE SCALE GENOMIC DNA]</scope>
</reference>
<dbReference type="Proteomes" id="UP000034544">
    <property type="component" value="Unassembled WGS sequence"/>
</dbReference>
<feature type="transmembrane region" description="Helical" evidence="1">
    <location>
        <begin position="40"/>
        <end position="60"/>
    </location>
</feature>
<accession>A0A0G0YBM7</accession>